<name>A0A6A4RKU2_9RHOB</name>
<sequence>MPHAEVKYSSDLDIDTQAILTKIEAVILEHDDGAGDCKGRGYPTSEYQYTHIDISVSVLSKPHRDAAFSNALLADLEHSIKALIPMACEFSLGLHYITPFYVTGSHRP</sequence>
<proteinExistence type="predicted"/>
<accession>A0A6A4RKU2</accession>
<protein>
    <recommendedName>
        <fullName evidence="3">5-carboxymethyl-2-hydroxymuconate isomerase</fullName>
    </recommendedName>
</protein>
<dbReference type="RefSeq" id="WP_158976659.1">
    <property type="nucleotide sequence ID" value="NZ_WSFO01000001.1"/>
</dbReference>
<evidence type="ECO:0000313" key="2">
    <source>
        <dbReference type="Proteomes" id="UP000441586"/>
    </source>
</evidence>
<dbReference type="EMBL" id="WSFO01000001">
    <property type="protein sequence ID" value="KAE9632585.1"/>
    <property type="molecule type" value="Genomic_DNA"/>
</dbReference>
<dbReference type="AlphaFoldDB" id="A0A6A4RKU2"/>
<reference evidence="1 2" key="1">
    <citation type="submission" date="2019-12" db="EMBL/GenBank/DDBJ databases">
        <authorList>
            <person name="Zhang Y.-J."/>
        </authorList>
    </citation>
    <scope>NUCLEOTIDE SEQUENCE [LARGE SCALE GENOMIC DNA]</scope>
    <source>
        <strain evidence="1 2">H18S-6</strain>
    </source>
</reference>
<comment type="caution">
    <text evidence="1">The sequence shown here is derived from an EMBL/GenBank/DDBJ whole genome shotgun (WGS) entry which is preliminary data.</text>
</comment>
<organism evidence="1 2">
    <name type="scientific">Parasedimentitalea maritima</name>
    <dbReference type="NCBI Taxonomy" id="2578117"/>
    <lineage>
        <taxon>Bacteria</taxon>
        <taxon>Pseudomonadati</taxon>
        <taxon>Pseudomonadota</taxon>
        <taxon>Alphaproteobacteria</taxon>
        <taxon>Rhodobacterales</taxon>
        <taxon>Paracoccaceae</taxon>
        <taxon>Parasedimentitalea</taxon>
    </lineage>
</organism>
<dbReference type="Proteomes" id="UP000441586">
    <property type="component" value="Unassembled WGS sequence"/>
</dbReference>
<evidence type="ECO:0008006" key="3">
    <source>
        <dbReference type="Google" id="ProtNLM"/>
    </source>
</evidence>
<gene>
    <name evidence="1" type="ORF">GP644_02080</name>
</gene>
<evidence type="ECO:0000313" key="1">
    <source>
        <dbReference type="EMBL" id="KAE9632585.1"/>
    </source>
</evidence>